<keyword evidence="4" id="KW-1185">Reference proteome</keyword>
<feature type="transmembrane region" description="Helical" evidence="2">
    <location>
        <begin position="7"/>
        <end position="26"/>
    </location>
</feature>
<reference evidence="3 4" key="1">
    <citation type="submission" date="2019-09" db="EMBL/GenBank/DDBJ databases">
        <title>Genomes of family Cryomorphaceae.</title>
        <authorList>
            <person name="Bowman J.P."/>
        </authorList>
    </citation>
    <scope>NUCLEOTIDE SEQUENCE [LARGE SCALE GENOMIC DNA]</scope>
    <source>
        <strain evidence="3 4">LMG 25704</strain>
    </source>
</reference>
<dbReference type="GO" id="GO:0005886">
    <property type="term" value="C:plasma membrane"/>
    <property type="evidence" value="ECO:0007669"/>
    <property type="project" value="TreeGrafter"/>
</dbReference>
<dbReference type="AlphaFoldDB" id="A0A6N6RHF4"/>
<dbReference type="RefSeq" id="WP_151667400.1">
    <property type="nucleotide sequence ID" value="NZ_WBVO01000006.1"/>
</dbReference>
<dbReference type="PANTHER" id="PTHR30441:SF8">
    <property type="entry name" value="DUF748 DOMAIN-CONTAINING PROTEIN"/>
    <property type="match status" value="1"/>
</dbReference>
<dbReference type="OrthoDB" id="596403at2"/>
<dbReference type="InterPro" id="IPR052894">
    <property type="entry name" value="AsmA-related"/>
</dbReference>
<keyword evidence="2" id="KW-0472">Membrane</keyword>
<keyword evidence="2" id="KW-1133">Transmembrane helix</keyword>
<dbReference type="Proteomes" id="UP000468650">
    <property type="component" value="Unassembled WGS sequence"/>
</dbReference>
<dbReference type="GO" id="GO:0090313">
    <property type="term" value="P:regulation of protein targeting to membrane"/>
    <property type="evidence" value="ECO:0007669"/>
    <property type="project" value="TreeGrafter"/>
</dbReference>
<evidence type="ECO:0000256" key="2">
    <source>
        <dbReference type="SAM" id="Phobius"/>
    </source>
</evidence>
<evidence type="ECO:0000313" key="3">
    <source>
        <dbReference type="EMBL" id="KAB2809900.1"/>
    </source>
</evidence>
<keyword evidence="1" id="KW-0175">Coiled coil</keyword>
<protein>
    <submittedName>
        <fullName evidence="3">Uncharacterized protein</fullName>
    </submittedName>
</protein>
<organism evidence="3 4">
    <name type="scientific">Phaeocystidibacter luteus</name>
    <dbReference type="NCBI Taxonomy" id="911197"/>
    <lineage>
        <taxon>Bacteria</taxon>
        <taxon>Pseudomonadati</taxon>
        <taxon>Bacteroidota</taxon>
        <taxon>Flavobacteriia</taxon>
        <taxon>Flavobacteriales</taxon>
        <taxon>Phaeocystidibacteraceae</taxon>
        <taxon>Phaeocystidibacter</taxon>
    </lineage>
</organism>
<evidence type="ECO:0000313" key="4">
    <source>
        <dbReference type="Proteomes" id="UP000468650"/>
    </source>
</evidence>
<name>A0A6N6RHF4_9FLAO</name>
<keyword evidence="2" id="KW-0812">Transmembrane</keyword>
<gene>
    <name evidence="3" type="ORF">F8C67_08445</name>
</gene>
<dbReference type="EMBL" id="WBVO01000006">
    <property type="protein sequence ID" value="KAB2809900.1"/>
    <property type="molecule type" value="Genomic_DNA"/>
</dbReference>
<comment type="caution">
    <text evidence="3">The sequence shown here is derived from an EMBL/GenBank/DDBJ whole genome shotgun (WGS) entry which is preliminary data.</text>
</comment>
<dbReference type="CDD" id="cd06503">
    <property type="entry name" value="ATP-synt_Fo_b"/>
    <property type="match status" value="1"/>
</dbReference>
<feature type="coiled-coil region" evidence="1">
    <location>
        <begin position="802"/>
        <end position="905"/>
    </location>
</feature>
<proteinExistence type="predicted"/>
<sequence length="933" mass="101093">MRKFLRYFFVLIALIVAAIVLIPIIFQDEIFEMVRTESKNHIKGEVAIGDMSLSLFSDFPNLTLSVQDVSITGEEVFEGMKLIDAGEISVEIDLFSAFGGNNISIESIRIANSDLYVLVMPDGTANYDIMKETGEVEEEEAPAEASAPYSLSLKDFSLDHVNLVYDDRQGGMYVNITDLVHDLSGDFSADVVDMATHTEIQEMTVSLGSTDYLRRTNVEADMDMKYTASAQKIELGDNSIRLNGMKLNATGDVVMGDVMQLNLKLDAPSTEFAEVLSLIPEVYYNDFDDIQTSGSFAFDAFVKGTMDESESLPAFGLNLKVNNASFKYPDLPAGAENLNVEVHVTKPQGTADATVVDIPKLSGLLAGQPVEARLKVDHPISDPNIDMYAKANLDLAKVAAMVPQEGLSYSGMLRTDIAVKGKMSDFEAQNVNAVEASGNVQLSKFKAETTSFGLPFELDTMNMDWRPQRVNVSALSGKLGESDFSGSGTLDNIMSYVMTDTTLRGRFALNSSLLNLDQLAAAAPAGEDAPEEETAESTGAVRIPTNLDMDLSTKVDRVLYDGMTIEDLRGKVILVDGVAALEGVTMKTLDGTIGMNGSYDSRQLQPEVLFDMSLSSLDIGKALQHLDMFKAYAPIAQSAVGKLNSNFSLNAFLGSDMTPDLSTLNASGLLRTIGVKVEPEVLQKVATTLNNESYSRLLIGGSEIDFAIENGRLNVQPFDVTLGGKKATVSGSSGLDQSIDYTMTTKLPINGIKVPQEVAALGLTGDIDVNIRFTGTATQPKISTNFGDITSGLQTQVQNAIQDEINNQRDNAINAVNEEAEKIMEQARAEAQKVKDEAKVQADRIRSEARSAAQRLRDEAKKQGDELIARAGSNPIAKTAAERAARELREEADEKANKLVSEADTRANRLESEAAARADDIIAKAEERAKIEN</sequence>
<accession>A0A6N6RHF4</accession>
<dbReference type="PANTHER" id="PTHR30441">
    <property type="entry name" value="DUF748 DOMAIN-CONTAINING PROTEIN"/>
    <property type="match status" value="1"/>
</dbReference>
<evidence type="ECO:0000256" key="1">
    <source>
        <dbReference type="SAM" id="Coils"/>
    </source>
</evidence>